<reference evidence="3 4" key="1">
    <citation type="submission" date="2021-05" db="EMBL/GenBank/DDBJ databases">
        <title>Comparative genomic studies on the polysaccharide-degrading batcterial strains of the Flammeovirga genus.</title>
        <authorList>
            <person name="Zewei F."/>
            <person name="Zheng Z."/>
            <person name="Yu L."/>
            <person name="Ruyue G."/>
            <person name="Yanhong M."/>
            <person name="Yuanyuan C."/>
            <person name="Jingyan G."/>
            <person name="Wenjun H."/>
        </authorList>
    </citation>
    <scope>NUCLEOTIDE SEQUENCE [LARGE SCALE GENOMIC DNA]</scope>
    <source>
        <strain evidence="3 4">NBRC:100898</strain>
    </source>
</reference>
<evidence type="ECO:0000256" key="1">
    <source>
        <dbReference type="SAM" id="SignalP"/>
    </source>
</evidence>
<dbReference type="AlphaFoldDB" id="A0AAX1N393"/>
<dbReference type="Pfam" id="PF16036">
    <property type="entry name" value="Chalcone_3"/>
    <property type="match status" value="2"/>
</dbReference>
<dbReference type="RefSeq" id="WP_169665778.1">
    <property type="nucleotide sequence ID" value="NZ_CP076132.1"/>
</dbReference>
<organism evidence="3 4">
    <name type="scientific">Flammeovirga yaeyamensis</name>
    <dbReference type="NCBI Taxonomy" id="367791"/>
    <lineage>
        <taxon>Bacteria</taxon>
        <taxon>Pseudomonadati</taxon>
        <taxon>Bacteroidota</taxon>
        <taxon>Cytophagia</taxon>
        <taxon>Cytophagales</taxon>
        <taxon>Flammeovirgaceae</taxon>
        <taxon>Flammeovirga</taxon>
    </lineage>
</organism>
<evidence type="ECO:0000259" key="2">
    <source>
        <dbReference type="Pfam" id="PF16036"/>
    </source>
</evidence>
<proteinExistence type="predicted"/>
<feature type="signal peptide" evidence="1">
    <location>
        <begin position="1"/>
        <end position="21"/>
    </location>
</feature>
<feature type="domain" description="Chalcone isomerase" evidence="2">
    <location>
        <begin position="144"/>
        <end position="232"/>
    </location>
</feature>
<evidence type="ECO:0000313" key="4">
    <source>
        <dbReference type="Proteomes" id="UP000678679"/>
    </source>
</evidence>
<dbReference type="EMBL" id="CP076132">
    <property type="protein sequence ID" value="QWG02053.1"/>
    <property type="molecule type" value="Genomic_DNA"/>
</dbReference>
<dbReference type="Proteomes" id="UP000678679">
    <property type="component" value="Chromosome 1"/>
</dbReference>
<dbReference type="InterPro" id="IPR016087">
    <property type="entry name" value="Chalcone_isomerase"/>
</dbReference>
<dbReference type="KEGG" id="fya:KMW28_00255"/>
<dbReference type="SUPFAM" id="SSF54626">
    <property type="entry name" value="Chalcone isomerase"/>
    <property type="match status" value="1"/>
</dbReference>
<feature type="domain" description="Chalcone isomerase" evidence="2">
    <location>
        <begin position="32"/>
        <end position="115"/>
    </location>
</feature>
<keyword evidence="1" id="KW-0732">Signal</keyword>
<gene>
    <name evidence="3" type="ORF">KMW28_00255</name>
</gene>
<keyword evidence="4" id="KW-1185">Reference proteome</keyword>
<name>A0AAX1N393_9BACT</name>
<evidence type="ECO:0000313" key="3">
    <source>
        <dbReference type="EMBL" id="QWG02053.1"/>
    </source>
</evidence>
<keyword evidence="3" id="KW-0413">Isomerase</keyword>
<sequence>MKYIYFVVFFVSTFFSHSVNAQDQHDVTLLYNVDFKKKIESYGKTLQLNGGGTYIKSIHKLFSCGLYLEKPSNDPLKIIYSEELRIIDLVITSNQFQSQRTIDEIKDLHEKNKELLKSGKFSTILQNIKEADVVLPNTFVETSHFFENAFATSNNYATDNYHSYISDFAKIFEDKNTIGDHYRFEFHGEDDTKIFRDNNLLLDIHHKEFQNALLNVFIGGNAPNSSLKDDLLSK</sequence>
<accession>A0AAX1N393</accession>
<dbReference type="GO" id="GO:0016872">
    <property type="term" value="F:intramolecular lyase activity"/>
    <property type="evidence" value="ECO:0007669"/>
    <property type="project" value="InterPro"/>
</dbReference>
<protein>
    <submittedName>
        <fullName evidence="3">Chalcone isomerase family protein</fullName>
    </submittedName>
</protein>
<dbReference type="InterPro" id="IPR036298">
    <property type="entry name" value="Chalcone_isomerase_sf"/>
</dbReference>
<feature type="chain" id="PRO_5043735139" evidence="1">
    <location>
        <begin position="22"/>
        <end position="234"/>
    </location>
</feature>